<proteinExistence type="predicted"/>
<organism evidence="1 2">
    <name type="scientific">Cebus imitator</name>
    <name type="common">Panamanian white-faced capuchin</name>
    <name type="synonym">Cebus capucinus imitator</name>
    <dbReference type="NCBI Taxonomy" id="2715852"/>
    <lineage>
        <taxon>Eukaryota</taxon>
        <taxon>Metazoa</taxon>
        <taxon>Chordata</taxon>
        <taxon>Craniata</taxon>
        <taxon>Vertebrata</taxon>
        <taxon>Euteleostomi</taxon>
        <taxon>Mammalia</taxon>
        <taxon>Eutheria</taxon>
        <taxon>Euarchontoglires</taxon>
        <taxon>Primates</taxon>
        <taxon>Haplorrhini</taxon>
        <taxon>Platyrrhini</taxon>
        <taxon>Cebidae</taxon>
        <taxon>Cebinae</taxon>
        <taxon>Cebus</taxon>
    </lineage>
</organism>
<dbReference type="AlphaFoldDB" id="A0A2K5Q6I3"/>
<sequence length="84" mass="9626">TTPRFCSGSHPVGGGNFWNSPLYQYLQDPEHTDFEICSLSPKTEKCTTEEQQKLPTRVLPKYLGYSHHSMNINSTYWHAQGMGY</sequence>
<dbReference type="Proteomes" id="UP000233040">
    <property type="component" value="Unassembled WGS sequence"/>
</dbReference>
<accession>A0A2K5Q6I3</accession>
<dbReference type="GeneTree" id="ENSGT00940000173218"/>
<dbReference type="STRING" id="9516.ENSCCAP00000011505"/>
<protein>
    <submittedName>
        <fullName evidence="1">Uncharacterized protein</fullName>
    </submittedName>
</protein>
<reference evidence="1" key="2">
    <citation type="submission" date="2025-09" db="UniProtKB">
        <authorList>
            <consortium name="Ensembl"/>
        </authorList>
    </citation>
    <scope>IDENTIFICATION</scope>
</reference>
<evidence type="ECO:0000313" key="1">
    <source>
        <dbReference type="Ensembl" id="ENSCCAP00000011505.1"/>
    </source>
</evidence>
<evidence type="ECO:0000313" key="2">
    <source>
        <dbReference type="Proteomes" id="UP000233040"/>
    </source>
</evidence>
<dbReference type="Ensembl" id="ENSCCAT00000028913.1">
    <property type="protein sequence ID" value="ENSCCAP00000011505.1"/>
    <property type="gene ID" value="ENSCCAG00000023516.1"/>
</dbReference>
<keyword evidence="2" id="KW-1185">Reference proteome</keyword>
<reference evidence="1" key="1">
    <citation type="submission" date="2025-08" db="UniProtKB">
        <authorList>
            <consortium name="Ensembl"/>
        </authorList>
    </citation>
    <scope>IDENTIFICATION</scope>
</reference>
<name>A0A2K5Q6I3_CEBIM</name>
<dbReference type="OMA" id="INSTYWH"/>